<name>A0A8T1V6G2_9STRA</name>
<feature type="compositionally biased region" description="Low complexity" evidence="1">
    <location>
        <begin position="1"/>
        <end position="16"/>
    </location>
</feature>
<feature type="region of interest" description="Disordered" evidence="1">
    <location>
        <begin position="63"/>
        <end position="84"/>
    </location>
</feature>
<proteinExistence type="predicted"/>
<accession>A0A8T1V6G2</accession>
<dbReference type="OrthoDB" id="63070at2759"/>
<sequence>MKDITSPTDAAPSAAPCRPGLGVSQYATPKEIADQYKKNSRCIDHAKIPPQQLGARVRLEPAGGLRDQPLHGGDRPERPDRVSGLLPPLQARPSLLHTQRLYPVQCRAQAQWVYHVCASLHAYNENSPQYIKPVVDPVAKPLAGFEHLTKINILVSTKAKPNGGTPDTETYSKTYSMPNEVAVKATDDTVTELDCAMAHE</sequence>
<gene>
    <name evidence="2" type="primary">WDFY1_4</name>
    <name evidence="2" type="ORF">PHYPSEUDO_014964</name>
</gene>
<protein>
    <submittedName>
        <fullName evidence="2">WD repeat and FYVE domain-containing protein 1</fullName>
    </submittedName>
</protein>
<feature type="region of interest" description="Disordered" evidence="1">
    <location>
        <begin position="1"/>
        <end position="24"/>
    </location>
</feature>
<reference evidence="2" key="1">
    <citation type="submission" date="2021-02" db="EMBL/GenBank/DDBJ databases">
        <authorList>
            <person name="Palmer J.M."/>
        </authorList>
    </citation>
    <scope>NUCLEOTIDE SEQUENCE</scope>
    <source>
        <strain evidence="2">SCRP734</strain>
    </source>
</reference>
<evidence type="ECO:0000256" key="1">
    <source>
        <dbReference type="SAM" id="MobiDB-lite"/>
    </source>
</evidence>
<evidence type="ECO:0000313" key="2">
    <source>
        <dbReference type="EMBL" id="KAG7375870.1"/>
    </source>
</evidence>
<comment type="caution">
    <text evidence="2">The sequence shown here is derived from an EMBL/GenBank/DDBJ whole genome shotgun (WGS) entry which is preliminary data.</text>
</comment>
<evidence type="ECO:0000313" key="3">
    <source>
        <dbReference type="Proteomes" id="UP000694044"/>
    </source>
</evidence>
<feature type="compositionally biased region" description="Basic and acidic residues" evidence="1">
    <location>
        <begin position="68"/>
        <end position="81"/>
    </location>
</feature>
<keyword evidence="3" id="KW-1185">Reference proteome</keyword>
<dbReference type="AlphaFoldDB" id="A0A8T1V6G2"/>
<dbReference type="EMBL" id="JAGDFM010000892">
    <property type="protein sequence ID" value="KAG7375870.1"/>
    <property type="molecule type" value="Genomic_DNA"/>
</dbReference>
<organism evidence="2 3">
    <name type="scientific">Phytophthora pseudosyringae</name>
    <dbReference type="NCBI Taxonomy" id="221518"/>
    <lineage>
        <taxon>Eukaryota</taxon>
        <taxon>Sar</taxon>
        <taxon>Stramenopiles</taxon>
        <taxon>Oomycota</taxon>
        <taxon>Peronosporomycetes</taxon>
        <taxon>Peronosporales</taxon>
        <taxon>Peronosporaceae</taxon>
        <taxon>Phytophthora</taxon>
    </lineage>
</organism>
<dbReference type="Proteomes" id="UP000694044">
    <property type="component" value="Unassembled WGS sequence"/>
</dbReference>